<dbReference type="Gene3D" id="2.40.170.20">
    <property type="entry name" value="TonB-dependent receptor, beta-barrel domain"/>
    <property type="match status" value="1"/>
</dbReference>
<keyword evidence="6" id="KW-0675">Receptor</keyword>
<dbReference type="PANTHER" id="PTHR40980:SF4">
    <property type="entry name" value="TONB-DEPENDENT RECEPTOR-LIKE BETA-BARREL DOMAIN-CONTAINING PROTEIN"/>
    <property type="match status" value="1"/>
</dbReference>
<dbReference type="RefSeq" id="WP_273630690.1">
    <property type="nucleotide sequence ID" value="NZ_CP117167.1"/>
</dbReference>
<dbReference type="Gene3D" id="2.60.40.1120">
    <property type="entry name" value="Carboxypeptidase-like, regulatory domain"/>
    <property type="match status" value="1"/>
</dbReference>
<feature type="chain" id="PRO_5045583764" evidence="4">
    <location>
        <begin position="24"/>
        <end position="824"/>
    </location>
</feature>
<dbReference type="EMBL" id="CP117167">
    <property type="protein sequence ID" value="WCT12427.1"/>
    <property type="molecule type" value="Genomic_DNA"/>
</dbReference>
<keyword evidence="2" id="KW-0472">Membrane</keyword>
<evidence type="ECO:0000256" key="1">
    <source>
        <dbReference type="ARBA" id="ARBA00004442"/>
    </source>
</evidence>
<dbReference type="SUPFAM" id="SSF56935">
    <property type="entry name" value="Porins"/>
    <property type="match status" value="1"/>
</dbReference>
<reference evidence="6 7" key="1">
    <citation type="submission" date="2023-02" db="EMBL/GenBank/DDBJ databases">
        <title>Genome sequence of Mucilaginibacter jinjuensis strain KACC 16571.</title>
        <authorList>
            <person name="Kim S."/>
            <person name="Heo J."/>
            <person name="Kwon S.-W."/>
        </authorList>
    </citation>
    <scope>NUCLEOTIDE SEQUENCE [LARGE SCALE GENOMIC DNA]</scope>
    <source>
        <strain evidence="6 7">KACC 16571</strain>
    </source>
</reference>
<dbReference type="InterPro" id="IPR041700">
    <property type="entry name" value="OMP_b-brl_3"/>
</dbReference>
<evidence type="ECO:0000313" key="7">
    <source>
        <dbReference type="Proteomes" id="UP001216139"/>
    </source>
</evidence>
<sequence>MKSLIYRTICFIALVSGYTAAYAQSAAPAVGVAKVTGSLVNEQGKAADYATVSLLKAKDSIVVKGALSNENGTYSFTGIRPGNYVVKATMVGYAPGISAPVSVTASSTTVNVPAIKMQPSTHNLNTVNVVGTKPLIERRSDRTVVNVENSVLAAGNSAMEILEKAPGVSVDKDDNISLNGKQGVTVMINDKLTYLSSAQLATLLRSTDGNTIQSLEIISNPSAKYDAAGNSGIINIKLKKNRESGTNGNLTATAALGKYFRDNTSLTLNHKEGKFSFFGTLSRGDTKRENNIHIDRNVPGADSTTYFSQQTKMLDDNHYNNYRVGADFAMTSKNTLGFVASGYYNPDGSNNNNTTYIGSQPNVFSSYQNTLTTISQTYKNFALNINDKLEIDSNGQALSVDLDYSKFNNNSNAQYDTYFYNLNGSTMAPPQMLRNQTPSTIDIHTAKADYTLPFNKTTKLEFGGKYSDVKTDNDLEAQINTPTGYINDTTRTNHFIYSEKIGAGYVNFNKSFKKTSIQFGVRAENTSSNGNLVNSHQVVDRNYLNFFPSAFINQTINDKNEIGFNYSRRIDRPSYEDLNPFVYYLDQYTYMQGNPFLKPQYTNAFEINYTYNHNINVTLGYSHTSDVITEVIITDTVKKATYQTTLNLQSQDSYNLNINVPYTFTKWWTGNANFTGFYLGFKSGNSQPGVVNNGYLNSGKAAYQIKTTSTFKITKTFKAEFMTNYQSELQYGYYTVKAQYNFDGGLSQSLWNKKANIKLSVSDIFNTRKNNVIAHSNDNIIDIHQKNETRVGRLTFTYNFGNSKIKARDHQTGADDEKNRVKNQ</sequence>
<evidence type="ECO:0000313" key="6">
    <source>
        <dbReference type="EMBL" id="WCT12427.1"/>
    </source>
</evidence>
<feature type="signal peptide" evidence="4">
    <location>
        <begin position="1"/>
        <end position="23"/>
    </location>
</feature>
<keyword evidence="4" id="KW-0732">Signal</keyword>
<proteinExistence type="predicted"/>
<evidence type="ECO:0000256" key="3">
    <source>
        <dbReference type="ARBA" id="ARBA00023237"/>
    </source>
</evidence>
<evidence type="ECO:0000259" key="5">
    <source>
        <dbReference type="Pfam" id="PF14905"/>
    </source>
</evidence>
<dbReference type="Pfam" id="PF14905">
    <property type="entry name" value="OMP_b-brl_3"/>
    <property type="match status" value="1"/>
</dbReference>
<protein>
    <submittedName>
        <fullName evidence="6">TonB-dependent receptor</fullName>
    </submittedName>
</protein>
<gene>
    <name evidence="6" type="ORF">PQO05_00590</name>
</gene>
<feature type="domain" description="Outer membrane protein beta-barrel" evidence="5">
    <location>
        <begin position="391"/>
        <end position="798"/>
    </location>
</feature>
<evidence type="ECO:0000256" key="2">
    <source>
        <dbReference type="ARBA" id="ARBA00023136"/>
    </source>
</evidence>
<name>A0ABY7TB24_9SPHI</name>
<dbReference type="PANTHER" id="PTHR40980">
    <property type="entry name" value="PLUG DOMAIN-CONTAINING PROTEIN"/>
    <property type="match status" value="1"/>
</dbReference>
<keyword evidence="7" id="KW-1185">Reference proteome</keyword>
<dbReference type="SUPFAM" id="SSF49452">
    <property type="entry name" value="Starch-binding domain-like"/>
    <property type="match status" value="1"/>
</dbReference>
<evidence type="ECO:0000256" key="4">
    <source>
        <dbReference type="SAM" id="SignalP"/>
    </source>
</evidence>
<comment type="subcellular location">
    <subcellularLocation>
        <location evidence="1">Cell outer membrane</location>
    </subcellularLocation>
</comment>
<dbReference type="InterPro" id="IPR013784">
    <property type="entry name" value="Carb-bd-like_fold"/>
</dbReference>
<dbReference type="Proteomes" id="UP001216139">
    <property type="component" value="Chromosome"/>
</dbReference>
<dbReference type="InterPro" id="IPR036942">
    <property type="entry name" value="Beta-barrel_TonB_sf"/>
</dbReference>
<accession>A0ABY7TB24</accession>
<dbReference type="Pfam" id="PF13620">
    <property type="entry name" value="CarboxypepD_reg"/>
    <property type="match status" value="1"/>
</dbReference>
<keyword evidence="3" id="KW-0998">Cell outer membrane</keyword>
<organism evidence="6 7">
    <name type="scientific">Mucilaginibacter jinjuensis</name>
    <dbReference type="NCBI Taxonomy" id="1176721"/>
    <lineage>
        <taxon>Bacteria</taxon>
        <taxon>Pseudomonadati</taxon>
        <taxon>Bacteroidota</taxon>
        <taxon>Sphingobacteriia</taxon>
        <taxon>Sphingobacteriales</taxon>
        <taxon>Sphingobacteriaceae</taxon>
        <taxon>Mucilaginibacter</taxon>
    </lineage>
</organism>